<comment type="caution">
    <text evidence="1">The sequence shown here is derived from an EMBL/GenBank/DDBJ whole genome shotgun (WGS) entry which is preliminary data.</text>
</comment>
<reference evidence="1" key="1">
    <citation type="journal article" date="2021" name="Open Biol.">
        <title>Shared evolutionary footprints suggest mitochondrial oxidative damage underlies multiple complex I losses in fungi.</title>
        <authorList>
            <person name="Schikora-Tamarit M.A."/>
            <person name="Marcet-Houben M."/>
            <person name="Nosek J."/>
            <person name="Gabaldon T."/>
        </authorList>
    </citation>
    <scope>NUCLEOTIDE SEQUENCE</scope>
    <source>
        <strain evidence="1">CBS6075</strain>
    </source>
</reference>
<dbReference type="Proteomes" id="UP000769157">
    <property type="component" value="Unassembled WGS sequence"/>
</dbReference>
<name>A0A9P8SZJ1_9ASCO</name>
<protein>
    <submittedName>
        <fullName evidence="1">Uncharacterized protein</fullName>
    </submittedName>
</protein>
<dbReference type="EMBL" id="JAEUBE010000511">
    <property type="protein sequence ID" value="KAH3660154.1"/>
    <property type="molecule type" value="Genomic_DNA"/>
</dbReference>
<keyword evidence="2" id="KW-1185">Reference proteome</keyword>
<dbReference type="GeneID" id="70239323"/>
<dbReference type="AlphaFoldDB" id="A0A9P8SZJ1"/>
<evidence type="ECO:0000313" key="2">
    <source>
        <dbReference type="Proteomes" id="UP000769157"/>
    </source>
</evidence>
<dbReference type="RefSeq" id="XP_046057865.1">
    <property type="nucleotide sequence ID" value="XM_046208746.1"/>
</dbReference>
<dbReference type="OrthoDB" id="10639483at2759"/>
<organism evidence="1 2">
    <name type="scientific">Ogataea philodendri</name>
    <dbReference type="NCBI Taxonomy" id="1378263"/>
    <lineage>
        <taxon>Eukaryota</taxon>
        <taxon>Fungi</taxon>
        <taxon>Dikarya</taxon>
        <taxon>Ascomycota</taxon>
        <taxon>Saccharomycotina</taxon>
        <taxon>Pichiomycetes</taxon>
        <taxon>Pichiales</taxon>
        <taxon>Pichiaceae</taxon>
        <taxon>Ogataea</taxon>
    </lineage>
</organism>
<reference evidence="1" key="2">
    <citation type="submission" date="2021-01" db="EMBL/GenBank/DDBJ databases">
        <authorList>
            <person name="Schikora-Tamarit M.A."/>
        </authorList>
    </citation>
    <scope>NUCLEOTIDE SEQUENCE</scope>
    <source>
        <strain evidence="1">CBS6075</strain>
    </source>
</reference>
<evidence type="ECO:0000313" key="1">
    <source>
        <dbReference type="EMBL" id="KAH3660154.1"/>
    </source>
</evidence>
<proteinExistence type="predicted"/>
<accession>A0A9P8SZJ1</accession>
<gene>
    <name evidence="1" type="ORF">OGAPHI_007359</name>
</gene>
<sequence length="195" mass="22181">MGFLEAIPTPQGTKKGRRNDILGVILGELLNVLNSEFRLEQELLVVREFNNERNVKNVLQPLGERERDHVTQVHRVGRRTTAGVQEKRFAVLVQVQDSVKVSFRKEQAFLEEMVWLVAGHLCESLQSLLGNSFGTKLGDQFLVIDADGLAVHNGSLDLPWSDLLFGLFGRSDRQFFSAIDKLAHVDFFLIFYNRK</sequence>